<dbReference type="InterPro" id="IPR025218">
    <property type="entry name" value="DUF4426"/>
</dbReference>
<dbReference type="RefSeq" id="WP_048381022.1">
    <property type="nucleotide sequence ID" value="NZ_FNRS01000001.1"/>
</dbReference>
<dbReference type="OrthoDB" id="8563353at2"/>
<reference evidence="3 5" key="1">
    <citation type="submission" date="2015-02" db="EMBL/GenBank/DDBJ databases">
        <title>Pseudomonas helleri sp. nov. and Pseudomonas weihenstephanensis sp. nov., isolated from raw cows milk.</title>
        <authorList>
            <person name="von Neubeck M."/>
            <person name="Huptas C."/>
            <person name="Wenning M."/>
            <person name="Scherer S."/>
        </authorList>
    </citation>
    <scope>NUCLEOTIDE SEQUENCE [LARGE SCALE GENOMIC DNA]</scope>
    <source>
        <strain evidence="3 5">DSM 21104</strain>
    </source>
</reference>
<evidence type="ECO:0000313" key="5">
    <source>
        <dbReference type="Proteomes" id="UP000036395"/>
    </source>
</evidence>
<evidence type="ECO:0000313" key="3">
    <source>
        <dbReference type="EMBL" id="KMM84695.1"/>
    </source>
</evidence>
<comment type="caution">
    <text evidence="3">The sequence shown here is derived from an EMBL/GenBank/DDBJ whole genome shotgun (WGS) entry which is preliminary data.</text>
</comment>
<dbReference type="EMBL" id="FNRS01000001">
    <property type="protein sequence ID" value="SEB48713.1"/>
    <property type="molecule type" value="Genomic_DNA"/>
</dbReference>
<proteinExistence type="predicted"/>
<protein>
    <recommendedName>
        <fullName evidence="2">DUF4426 domain-containing protein</fullName>
    </recommendedName>
</protein>
<dbReference type="Proteomes" id="UP000036395">
    <property type="component" value="Unassembled WGS sequence"/>
</dbReference>
<accession>A0A0J6GSQ7</accession>
<name>A0A0J6GSQ7_PSETA</name>
<evidence type="ECO:0000313" key="4">
    <source>
        <dbReference type="EMBL" id="SEB48713.1"/>
    </source>
</evidence>
<keyword evidence="6" id="KW-1185">Reference proteome</keyword>
<dbReference type="EMBL" id="JYLA01000004">
    <property type="protein sequence ID" value="KMM84695.1"/>
    <property type="molecule type" value="Genomic_DNA"/>
</dbReference>
<dbReference type="Pfam" id="PF14467">
    <property type="entry name" value="DUF4426"/>
    <property type="match status" value="1"/>
</dbReference>
<dbReference type="Proteomes" id="UP000183155">
    <property type="component" value="Unassembled WGS sequence"/>
</dbReference>
<feature type="signal peptide" evidence="1">
    <location>
        <begin position="1"/>
        <end position="17"/>
    </location>
</feature>
<evidence type="ECO:0000256" key="1">
    <source>
        <dbReference type="SAM" id="SignalP"/>
    </source>
</evidence>
<dbReference type="AlphaFoldDB" id="A0A0J6GSQ7"/>
<gene>
    <name evidence="4" type="ORF">SAMN04490203_0373</name>
    <name evidence="3" type="ORF">TU78_10810</name>
</gene>
<sequence>MGRIGLLLLSMCFGAHAIASDASAVQRQQTFGDTTVYYNAFPSTFLTPEIANQFEISRSKTNGVLNITLNKNAKNIPANVQGTVQSGDAKPAPLTFRQVGTGGEINYLAQFPLAGPQTFTFKIHVKAGGATSETIQFSQMVAPIE</sequence>
<dbReference type="STRING" id="47884.SAMN04490203_0373"/>
<evidence type="ECO:0000259" key="2">
    <source>
        <dbReference type="Pfam" id="PF14467"/>
    </source>
</evidence>
<feature type="domain" description="DUF4426" evidence="2">
    <location>
        <begin position="29"/>
        <end position="140"/>
    </location>
</feature>
<reference evidence="4 6" key="2">
    <citation type="submission" date="2016-10" db="EMBL/GenBank/DDBJ databases">
        <authorList>
            <person name="Varghese N."/>
            <person name="Submissions S."/>
        </authorList>
    </citation>
    <scope>NUCLEOTIDE SEQUENCE [LARGE SCALE GENOMIC DNA]</scope>
    <source>
        <strain evidence="4 6">BS3652</strain>
    </source>
</reference>
<organism evidence="3 5">
    <name type="scientific">Pseudomonas taetrolens</name>
    <dbReference type="NCBI Taxonomy" id="47884"/>
    <lineage>
        <taxon>Bacteria</taxon>
        <taxon>Pseudomonadati</taxon>
        <taxon>Pseudomonadota</taxon>
        <taxon>Gammaproteobacteria</taxon>
        <taxon>Pseudomonadales</taxon>
        <taxon>Pseudomonadaceae</taxon>
        <taxon>Pseudomonas</taxon>
    </lineage>
</organism>
<feature type="chain" id="PRO_5005272878" description="DUF4426 domain-containing protein" evidence="1">
    <location>
        <begin position="18"/>
        <end position="145"/>
    </location>
</feature>
<dbReference type="Gene3D" id="2.60.40.3340">
    <property type="entry name" value="Domain of unknown function DUF4426"/>
    <property type="match status" value="1"/>
</dbReference>
<dbReference type="PATRIC" id="fig|47884.3.peg.2597"/>
<keyword evidence="1" id="KW-0732">Signal</keyword>
<evidence type="ECO:0000313" key="6">
    <source>
        <dbReference type="Proteomes" id="UP000183155"/>
    </source>
</evidence>